<feature type="transmembrane region" description="Helical" evidence="6">
    <location>
        <begin position="6"/>
        <end position="32"/>
    </location>
</feature>
<feature type="transmembrane region" description="Helical" evidence="6">
    <location>
        <begin position="190"/>
        <end position="209"/>
    </location>
</feature>
<dbReference type="InterPro" id="IPR052337">
    <property type="entry name" value="SAT4-like"/>
</dbReference>
<dbReference type="PANTHER" id="PTHR33048">
    <property type="entry name" value="PTH11-LIKE INTEGRAL MEMBRANE PROTEIN (AFU_ORTHOLOGUE AFUA_5G11245)"/>
    <property type="match status" value="1"/>
</dbReference>
<evidence type="ECO:0000256" key="1">
    <source>
        <dbReference type="ARBA" id="ARBA00004141"/>
    </source>
</evidence>
<feature type="transmembrane region" description="Helical" evidence="6">
    <location>
        <begin position="44"/>
        <end position="65"/>
    </location>
</feature>
<feature type="transmembrane region" description="Helical" evidence="6">
    <location>
        <begin position="99"/>
        <end position="122"/>
    </location>
</feature>
<comment type="similarity">
    <text evidence="5">Belongs to the SAT4 family.</text>
</comment>
<evidence type="ECO:0000313" key="9">
    <source>
        <dbReference type="Proteomes" id="UP000248817"/>
    </source>
</evidence>
<sequence length="379" mass="41690">MSRTYATPAAIIAISILFPVLGTLTVILRFYARKRSKSVLWIDDWLTLPALLLEYTLAALLLWGATTGSLGDHLPPPADPSPGSYLFSTSDQQIRLLQIQYFADIATVFAFGFTKLSILCFYRSIFCSRRTTRTVFHTVTMFMIALVTVWTLGFGVCAIFLCGSRPEHAWATVAVIAEKCSLQLPLLEGYAISDFIMDIIIWLLPLPRIWSLNMSVRQKLLLGLVFLVGLLAIAASATRMIIYITHVVNAFAESDGETLITYLLFWTMVECGLGVIVICLPSLRSVYSTIGFCSLVNGLKSLLHRNSTSTTSGATRLNSLSASVNSTSSHLNLSHIWLSGRTKTSTTVGRNALVSGSPLGSERTIRAREEVEFATLESR</sequence>
<evidence type="ECO:0000256" key="5">
    <source>
        <dbReference type="ARBA" id="ARBA00038359"/>
    </source>
</evidence>
<dbReference type="EMBL" id="KZ825507">
    <property type="protein sequence ID" value="PYI31074.1"/>
    <property type="molecule type" value="Genomic_DNA"/>
</dbReference>
<keyword evidence="2 6" id="KW-0812">Transmembrane</keyword>
<evidence type="ECO:0000256" key="3">
    <source>
        <dbReference type="ARBA" id="ARBA00022989"/>
    </source>
</evidence>
<dbReference type="GO" id="GO:0016020">
    <property type="term" value="C:membrane"/>
    <property type="evidence" value="ECO:0007669"/>
    <property type="project" value="UniProtKB-SubCell"/>
</dbReference>
<feature type="transmembrane region" description="Helical" evidence="6">
    <location>
        <begin position="221"/>
        <end position="244"/>
    </location>
</feature>
<organism evidence="8 9">
    <name type="scientific">Aspergillus indologenus CBS 114.80</name>
    <dbReference type="NCBI Taxonomy" id="1450541"/>
    <lineage>
        <taxon>Eukaryota</taxon>
        <taxon>Fungi</taxon>
        <taxon>Dikarya</taxon>
        <taxon>Ascomycota</taxon>
        <taxon>Pezizomycotina</taxon>
        <taxon>Eurotiomycetes</taxon>
        <taxon>Eurotiomycetidae</taxon>
        <taxon>Eurotiales</taxon>
        <taxon>Aspergillaceae</taxon>
        <taxon>Aspergillus</taxon>
        <taxon>Aspergillus subgen. Circumdati</taxon>
    </lineage>
</organism>
<evidence type="ECO:0000259" key="7">
    <source>
        <dbReference type="Pfam" id="PF20684"/>
    </source>
</evidence>
<evidence type="ECO:0000256" key="4">
    <source>
        <dbReference type="ARBA" id="ARBA00023136"/>
    </source>
</evidence>
<evidence type="ECO:0000256" key="6">
    <source>
        <dbReference type="SAM" id="Phobius"/>
    </source>
</evidence>
<dbReference type="Pfam" id="PF20684">
    <property type="entry name" value="Fung_rhodopsin"/>
    <property type="match status" value="1"/>
</dbReference>
<comment type="subcellular location">
    <subcellularLocation>
        <location evidence="1">Membrane</location>
        <topology evidence="1">Multi-pass membrane protein</topology>
    </subcellularLocation>
</comment>
<evidence type="ECO:0000256" key="2">
    <source>
        <dbReference type="ARBA" id="ARBA00022692"/>
    </source>
</evidence>
<feature type="transmembrane region" description="Helical" evidence="6">
    <location>
        <begin position="134"/>
        <end position="161"/>
    </location>
</feature>
<proteinExistence type="inferred from homology"/>
<keyword evidence="9" id="KW-1185">Reference proteome</keyword>
<feature type="transmembrane region" description="Helical" evidence="6">
    <location>
        <begin position="259"/>
        <end position="280"/>
    </location>
</feature>
<accession>A0A2V5IA35</accession>
<gene>
    <name evidence="8" type="ORF">BP00DRAFT_436333</name>
</gene>
<dbReference type="InterPro" id="IPR049326">
    <property type="entry name" value="Rhodopsin_dom_fungi"/>
</dbReference>
<keyword evidence="4 6" id="KW-0472">Membrane</keyword>
<feature type="domain" description="Rhodopsin" evidence="7">
    <location>
        <begin position="28"/>
        <end position="288"/>
    </location>
</feature>
<protein>
    <recommendedName>
        <fullName evidence="7">Rhodopsin domain-containing protein</fullName>
    </recommendedName>
</protein>
<reference evidence="8 9" key="1">
    <citation type="submission" date="2018-02" db="EMBL/GenBank/DDBJ databases">
        <title>The genomes of Aspergillus section Nigri reveals drivers in fungal speciation.</title>
        <authorList>
            <consortium name="DOE Joint Genome Institute"/>
            <person name="Vesth T.C."/>
            <person name="Nybo J."/>
            <person name="Theobald S."/>
            <person name="Brandl J."/>
            <person name="Frisvad J.C."/>
            <person name="Nielsen K.F."/>
            <person name="Lyhne E.K."/>
            <person name="Kogle M.E."/>
            <person name="Kuo A."/>
            <person name="Riley R."/>
            <person name="Clum A."/>
            <person name="Nolan M."/>
            <person name="Lipzen A."/>
            <person name="Salamov A."/>
            <person name="Henrissat B."/>
            <person name="Wiebenga A."/>
            <person name="De vries R.P."/>
            <person name="Grigoriev I.V."/>
            <person name="Mortensen U.H."/>
            <person name="Andersen M.R."/>
            <person name="Baker S.E."/>
        </authorList>
    </citation>
    <scope>NUCLEOTIDE SEQUENCE [LARGE SCALE GENOMIC DNA]</scope>
    <source>
        <strain evidence="8 9">CBS 114.80</strain>
    </source>
</reference>
<keyword evidence="3 6" id="KW-1133">Transmembrane helix</keyword>
<dbReference type="AlphaFoldDB" id="A0A2V5IA35"/>
<dbReference type="Proteomes" id="UP000248817">
    <property type="component" value="Unassembled WGS sequence"/>
</dbReference>
<dbReference type="PANTHER" id="PTHR33048:SF157">
    <property type="entry name" value="INTEGRAL MEMBRANE PROTEIN"/>
    <property type="match status" value="1"/>
</dbReference>
<name>A0A2V5IA35_9EURO</name>
<evidence type="ECO:0000313" key="8">
    <source>
        <dbReference type="EMBL" id="PYI31074.1"/>
    </source>
</evidence>